<dbReference type="Proteomes" id="UP000007360">
    <property type="component" value="Unassembled WGS sequence"/>
</dbReference>
<organism evidence="1 2">
    <name type="scientific">Methanobacterium formicicum (strain DSM 3637 / PP1)</name>
    <dbReference type="NCBI Taxonomy" id="1204725"/>
    <lineage>
        <taxon>Archaea</taxon>
        <taxon>Methanobacteriati</taxon>
        <taxon>Methanobacteriota</taxon>
        <taxon>Methanomada group</taxon>
        <taxon>Methanobacteria</taxon>
        <taxon>Methanobacteriales</taxon>
        <taxon>Methanobacteriaceae</taxon>
        <taxon>Methanobacterium</taxon>
    </lineage>
</organism>
<dbReference type="Pfam" id="PF18933">
    <property type="entry name" value="PsbP_2"/>
    <property type="match status" value="1"/>
</dbReference>
<protein>
    <submittedName>
        <fullName evidence="1">Uncharacterized protein</fullName>
    </submittedName>
</protein>
<dbReference type="OrthoDB" id="376705at2157"/>
<reference evidence="1 2" key="1">
    <citation type="journal article" date="2012" name="J. Bacteriol.">
        <title>Draft genome sequence of Methanobacterium formicicum DSM 3637, an archaebacterium isolated from the methane producer amoeba Pelomyxa palustris.</title>
        <authorList>
            <person name="Gutierrez G."/>
        </authorList>
    </citation>
    <scope>NUCLEOTIDE SEQUENCE [LARGE SCALE GENOMIC DNA]</scope>
    <source>
        <strain evidence="2">DSM 3637 / PP1</strain>
    </source>
</reference>
<dbReference type="PROSITE" id="PS51257">
    <property type="entry name" value="PROKAR_LIPOPROTEIN"/>
    <property type="match status" value="1"/>
</dbReference>
<proteinExistence type="predicted"/>
<keyword evidence="2" id="KW-1185">Reference proteome</keyword>
<dbReference type="EMBL" id="AMPO01000013">
    <property type="protein sequence ID" value="EKF84755.1"/>
    <property type="molecule type" value="Genomic_DNA"/>
</dbReference>
<evidence type="ECO:0000313" key="2">
    <source>
        <dbReference type="Proteomes" id="UP000007360"/>
    </source>
</evidence>
<sequence length="180" mass="20232">MLPKISSIGLVILIFSVVAVSGCLSNDPLDNVYKTESTGIKHFESEGISFNSSINWSFYKMENETSGDYLFSISKGTDENMDFIHFYEGAYNRTLSEYISSEKKEIPLRNWTITSEKELTVDGLPAYQISALNQENNPLIKTWLIKDGTMYTIYAVPGSGKNLTSIEKDLEIVTSTFHVL</sequence>
<dbReference type="PATRIC" id="fig|1204725.3.peg.2434"/>
<name>K2RPT8_METFP</name>
<gene>
    <name evidence="1" type="ORF">A994_12116</name>
</gene>
<evidence type="ECO:0000313" key="1">
    <source>
        <dbReference type="EMBL" id="EKF84755.1"/>
    </source>
</evidence>
<dbReference type="AlphaFoldDB" id="K2RPT8"/>
<accession>K2RPT8</accession>
<comment type="caution">
    <text evidence="1">The sequence shown here is derived from an EMBL/GenBank/DDBJ whole genome shotgun (WGS) entry which is preliminary data.</text>
</comment>